<evidence type="ECO:0000313" key="3">
    <source>
        <dbReference type="Proteomes" id="UP000647235"/>
    </source>
</evidence>
<sequence length="184" mass="21803">MEYIVIRSGRKTVAIQLNQDLTVTVRAPWRASQSEIERILQEKKPWIEKHLAQMRRRKEHYDASGTDKLTDEEIQELANKALKYIPERVAYFSKIIGVTYERITIRNQKTRWGSCSSKGNLNFNCLLMLAPPEIIDYVVVHELCHRKEMNHSKNFWREVEKILPDYKKSVLWLKNEGSMIMARR</sequence>
<gene>
    <name evidence="2" type="ORF">H8S07_13795</name>
</gene>
<feature type="domain" description="YgjP-like metallopeptidase" evidence="1">
    <location>
        <begin position="11"/>
        <end position="60"/>
    </location>
</feature>
<protein>
    <submittedName>
        <fullName evidence="2">M48 family metallopeptidase</fullName>
    </submittedName>
</protein>
<dbReference type="RefSeq" id="WP_186856226.1">
    <property type="nucleotide sequence ID" value="NZ_JACOOY010000025.1"/>
</dbReference>
<keyword evidence="3" id="KW-1185">Reference proteome</keyword>
<dbReference type="InterPro" id="IPR002725">
    <property type="entry name" value="YgjP-like_metallopeptidase"/>
</dbReference>
<feature type="domain" description="YgjP-like metallopeptidase" evidence="1">
    <location>
        <begin position="73"/>
        <end position="175"/>
    </location>
</feature>
<dbReference type="CDD" id="cd07344">
    <property type="entry name" value="M48_yhfN_like"/>
    <property type="match status" value="1"/>
</dbReference>
<accession>A0ABR7F0N8</accession>
<evidence type="ECO:0000259" key="1">
    <source>
        <dbReference type="Pfam" id="PF01863"/>
    </source>
</evidence>
<dbReference type="Proteomes" id="UP000647235">
    <property type="component" value="Unassembled WGS sequence"/>
</dbReference>
<evidence type="ECO:0000313" key="2">
    <source>
        <dbReference type="EMBL" id="MBC5666300.1"/>
    </source>
</evidence>
<name>A0ABR7F0N8_9FIRM</name>
<reference evidence="2 3" key="1">
    <citation type="submission" date="2020-08" db="EMBL/GenBank/DDBJ databases">
        <title>Genome public.</title>
        <authorList>
            <person name="Liu C."/>
            <person name="Sun Q."/>
        </authorList>
    </citation>
    <scope>NUCLEOTIDE SEQUENCE [LARGE SCALE GENOMIC DNA]</scope>
    <source>
        <strain evidence="2 3">NSJ-36</strain>
    </source>
</reference>
<dbReference type="PANTHER" id="PTHR30399:SF1">
    <property type="entry name" value="UTP PYROPHOSPHATASE"/>
    <property type="match status" value="1"/>
</dbReference>
<dbReference type="InterPro" id="IPR053136">
    <property type="entry name" value="UTP_pyrophosphatase-like"/>
</dbReference>
<dbReference type="EMBL" id="JACOOY010000025">
    <property type="protein sequence ID" value="MBC5666300.1"/>
    <property type="molecule type" value="Genomic_DNA"/>
</dbReference>
<dbReference type="Gene3D" id="3.30.2010.10">
    <property type="entry name" value="Metalloproteases ('zincins'), catalytic domain"/>
    <property type="match status" value="1"/>
</dbReference>
<proteinExistence type="predicted"/>
<dbReference type="PANTHER" id="PTHR30399">
    <property type="entry name" value="UNCHARACTERIZED PROTEIN YGJP"/>
    <property type="match status" value="1"/>
</dbReference>
<comment type="caution">
    <text evidence="2">The sequence shown here is derived from an EMBL/GenBank/DDBJ whole genome shotgun (WGS) entry which is preliminary data.</text>
</comment>
<dbReference type="Pfam" id="PF01863">
    <property type="entry name" value="YgjP-like"/>
    <property type="match status" value="2"/>
</dbReference>
<organism evidence="2 3">
    <name type="scientific">Dorea hominis</name>
    <dbReference type="NCBI Taxonomy" id="2763040"/>
    <lineage>
        <taxon>Bacteria</taxon>
        <taxon>Bacillati</taxon>
        <taxon>Bacillota</taxon>
        <taxon>Clostridia</taxon>
        <taxon>Lachnospirales</taxon>
        <taxon>Lachnospiraceae</taxon>
        <taxon>Dorea</taxon>
    </lineage>
</organism>